<protein>
    <recommendedName>
        <fullName evidence="3">Origin recognition complex subunit 4</fullName>
    </recommendedName>
</protein>
<dbReference type="InterPro" id="IPR008868">
    <property type="entry name" value="TniB"/>
</dbReference>
<dbReference type="Pfam" id="PF05621">
    <property type="entry name" value="TniB"/>
    <property type="match status" value="1"/>
</dbReference>
<name>A0A8S1N580_PARPR</name>
<comment type="caution">
    <text evidence="1">The sequence shown here is derived from an EMBL/GenBank/DDBJ whole genome shotgun (WGS) entry which is preliminary data.</text>
</comment>
<sequence>MQNFILTQYMSQDLTDSYAQFSQYFSEDVMNNVLIDDSDKIKDLTDRLKDSLKSKTNNTILLYGQEGFGRKSAIRKAIDNCEQDLQMKSKKIIKIFVNAYLHKSEGNILSAINNQLLQTAQIKSKINKLSVDELMKHFKQYENSFHGIVLVIERVEILATVKKQFFLYSILEWIRESKYPIIFVGITSDLLFQEKLEKRVKSRFQNIPYFFMELDFQFVQKVLLTRLEQIDRNQVINIYENYILSKSFEEYFAKLQSLQVSISKLIYLFRSSFFLAGSRFNRPDKKIIDSFKFERNVQAEPISLQELMQQSLKWIYPNVKLENGKLLSQPEYVILFSFYNLIMHQKPQIMFDDIIQHSKKTMQTYKLQHHKTASEFTPLVLNKALDNLIKQKFISLQQQSKNLENNQIILCMSIDDLKNLFENIRYDLPDFMSYLYNFNF</sequence>
<reference evidence="1" key="1">
    <citation type="submission" date="2021-01" db="EMBL/GenBank/DDBJ databases">
        <authorList>
            <consortium name="Genoscope - CEA"/>
            <person name="William W."/>
        </authorList>
    </citation>
    <scope>NUCLEOTIDE SEQUENCE</scope>
</reference>
<evidence type="ECO:0000313" key="2">
    <source>
        <dbReference type="Proteomes" id="UP000688137"/>
    </source>
</evidence>
<dbReference type="OMA" id="QPEYVIL"/>
<dbReference type="AlphaFoldDB" id="A0A8S1N580"/>
<proteinExistence type="predicted"/>
<dbReference type="PANTHER" id="PTHR12087">
    <property type="entry name" value="ORIGIN RECOGNITION COMPLEX SUBUNIT 4"/>
    <property type="match status" value="1"/>
</dbReference>
<dbReference type="FunFam" id="3.40.50.300:FF:003015">
    <property type="entry name" value="Origin recognition complex subunit 4"/>
    <property type="match status" value="1"/>
</dbReference>
<dbReference type="GO" id="GO:0005664">
    <property type="term" value="C:nuclear origin of replication recognition complex"/>
    <property type="evidence" value="ECO:0007669"/>
    <property type="project" value="TreeGrafter"/>
</dbReference>
<organism evidence="1 2">
    <name type="scientific">Paramecium primaurelia</name>
    <dbReference type="NCBI Taxonomy" id="5886"/>
    <lineage>
        <taxon>Eukaryota</taxon>
        <taxon>Sar</taxon>
        <taxon>Alveolata</taxon>
        <taxon>Ciliophora</taxon>
        <taxon>Intramacronucleata</taxon>
        <taxon>Oligohymenophorea</taxon>
        <taxon>Peniculida</taxon>
        <taxon>Parameciidae</taxon>
        <taxon>Paramecium</taxon>
    </lineage>
</organism>
<keyword evidence="2" id="KW-1185">Reference proteome</keyword>
<evidence type="ECO:0008006" key="3">
    <source>
        <dbReference type="Google" id="ProtNLM"/>
    </source>
</evidence>
<gene>
    <name evidence="1" type="ORF">PPRIM_AZ9-3.1.T0730043</name>
</gene>
<dbReference type="GO" id="GO:0003688">
    <property type="term" value="F:DNA replication origin binding"/>
    <property type="evidence" value="ECO:0007669"/>
    <property type="project" value="TreeGrafter"/>
</dbReference>
<dbReference type="InterPro" id="IPR016527">
    <property type="entry name" value="ORC4"/>
</dbReference>
<evidence type="ECO:0000313" key="1">
    <source>
        <dbReference type="EMBL" id="CAD8084896.1"/>
    </source>
</evidence>
<dbReference type="GO" id="GO:0006270">
    <property type="term" value="P:DNA replication initiation"/>
    <property type="evidence" value="ECO:0007669"/>
    <property type="project" value="TreeGrafter"/>
</dbReference>
<accession>A0A8S1N580</accession>
<dbReference type="EMBL" id="CAJJDM010000076">
    <property type="protein sequence ID" value="CAD8084896.1"/>
    <property type="molecule type" value="Genomic_DNA"/>
</dbReference>
<dbReference type="Proteomes" id="UP000688137">
    <property type="component" value="Unassembled WGS sequence"/>
</dbReference>
<dbReference type="PANTHER" id="PTHR12087:SF0">
    <property type="entry name" value="ORIGIN RECOGNITION COMPLEX SUBUNIT 4"/>
    <property type="match status" value="1"/>
</dbReference>